<dbReference type="EMBL" id="JAFKCU010000003">
    <property type="protein sequence ID" value="MBN7816893.1"/>
    <property type="molecule type" value="Genomic_DNA"/>
</dbReference>
<keyword evidence="3" id="KW-1185">Reference proteome</keyword>
<feature type="compositionally biased region" description="Basic and acidic residues" evidence="1">
    <location>
        <begin position="242"/>
        <end position="257"/>
    </location>
</feature>
<feature type="region of interest" description="Disordered" evidence="1">
    <location>
        <begin position="223"/>
        <end position="280"/>
    </location>
</feature>
<evidence type="ECO:0000256" key="1">
    <source>
        <dbReference type="SAM" id="MobiDB-lite"/>
    </source>
</evidence>
<organism evidence="2 3">
    <name type="scientific">Algoriphagus pacificus</name>
    <dbReference type="NCBI Taxonomy" id="2811234"/>
    <lineage>
        <taxon>Bacteria</taxon>
        <taxon>Pseudomonadati</taxon>
        <taxon>Bacteroidota</taxon>
        <taxon>Cytophagia</taxon>
        <taxon>Cytophagales</taxon>
        <taxon>Cyclobacteriaceae</taxon>
        <taxon>Algoriphagus</taxon>
    </lineage>
</organism>
<evidence type="ECO:0008006" key="4">
    <source>
        <dbReference type="Google" id="ProtNLM"/>
    </source>
</evidence>
<comment type="caution">
    <text evidence="2">The sequence shown here is derived from an EMBL/GenBank/DDBJ whole genome shotgun (WGS) entry which is preliminary data.</text>
</comment>
<name>A0ABS3CIG6_9BACT</name>
<reference evidence="2 3" key="1">
    <citation type="submission" date="2021-03" db="EMBL/GenBank/DDBJ databases">
        <title>novel species isolated from a fishpond in China.</title>
        <authorList>
            <person name="Lu H."/>
            <person name="Cai Z."/>
        </authorList>
    </citation>
    <scope>NUCLEOTIDE SEQUENCE [LARGE SCALE GENOMIC DNA]</scope>
    <source>
        <strain evidence="2 3">YJ13C</strain>
    </source>
</reference>
<accession>A0ABS3CIG6</accession>
<gene>
    <name evidence="2" type="ORF">J0A69_15720</name>
</gene>
<evidence type="ECO:0000313" key="3">
    <source>
        <dbReference type="Proteomes" id="UP000664480"/>
    </source>
</evidence>
<evidence type="ECO:0000313" key="2">
    <source>
        <dbReference type="EMBL" id="MBN7816893.1"/>
    </source>
</evidence>
<proteinExistence type="predicted"/>
<dbReference type="RefSeq" id="WP_206587549.1">
    <property type="nucleotide sequence ID" value="NZ_JAFKCU010000003.1"/>
</dbReference>
<protein>
    <recommendedName>
        <fullName evidence="4">DUF3945 domain-containing protein</fullName>
    </recommendedName>
</protein>
<feature type="compositionally biased region" description="Basic and acidic residues" evidence="1">
    <location>
        <begin position="223"/>
        <end position="233"/>
    </location>
</feature>
<dbReference type="Proteomes" id="UP000664480">
    <property type="component" value="Unassembled WGS sequence"/>
</dbReference>
<sequence>MDQENFDYLTERLKYTGFEDKLNKELEKQIKAKNPAFTLAHQMEIDGKKVDFQLHFKKSEINDRYFYNKVDVTVQNNNPELEGKSHSFYQNQGITAKESFNLLEGRPVFKTFLDADKEQYNAWIQLDLSKKDERNNFPVQQFHEKYGFDLEAKLKELPIKELEDETKKGWMLKSLQKGNQYPVSMERNGLEEIMFVEANPKFKSINVYDASMSSVKTKDLLLPSKEKKEELDSGKNISKGEGISKESTTKDDKKKVMTESQGNKLPKSPQVPKTRKSPKI</sequence>